<dbReference type="EMBL" id="NGJX01000018">
    <property type="protein sequence ID" value="RST98823.1"/>
    <property type="molecule type" value="Genomic_DNA"/>
</dbReference>
<dbReference type="Proteomes" id="UP000288197">
    <property type="component" value="Unassembled WGS sequence"/>
</dbReference>
<dbReference type="InterPro" id="IPR050300">
    <property type="entry name" value="GDXG_lipolytic_enzyme"/>
</dbReference>
<dbReference type="GO" id="GO:0016787">
    <property type="term" value="F:hydrolase activity"/>
    <property type="evidence" value="ECO:0007669"/>
    <property type="project" value="UniProtKB-KW"/>
</dbReference>
<dbReference type="PANTHER" id="PTHR48081:SF3">
    <property type="entry name" value="ALPHA_BETA HYDROLASE FOLD-3 DOMAIN-CONTAINING PROTEIN"/>
    <property type="match status" value="1"/>
</dbReference>
<dbReference type="Pfam" id="PF20434">
    <property type="entry name" value="BD-FAE"/>
    <property type="match status" value="1"/>
</dbReference>
<dbReference type="RefSeq" id="WP_114288630.1">
    <property type="nucleotide sequence ID" value="NZ_JAFLWK010000003.1"/>
</dbReference>
<keyword evidence="4" id="KW-1185">Reference proteome</keyword>
<accession>A0A369B8K8</accession>
<gene>
    <name evidence="3" type="ORF">CBF32_12570</name>
</gene>
<evidence type="ECO:0000313" key="4">
    <source>
        <dbReference type="Proteomes" id="UP000288197"/>
    </source>
</evidence>
<dbReference type="GeneID" id="63145329"/>
<reference evidence="3 4" key="1">
    <citation type="submission" date="2017-05" db="EMBL/GenBank/DDBJ databases">
        <title>Vagococcus spp. assemblies.</title>
        <authorList>
            <person name="Gulvik C.A."/>
        </authorList>
    </citation>
    <scope>NUCLEOTIDE SEQUENCE [LARGE SCALE GENOMIC DNA]</scope>
    <source>
        <strain evidence="3 4">NCFB 2497</strain>
    </source>
</reference>
<sequence>MTVTFTYNQLNQLELQATLYSASNPKGLILYFHGGGLIYGSRDDLPSSYINQFTQAGYSLLSLDYPLIPEVKIDTLVQSLEEGIQQLELIPELKNENFSRLIYFGRSAGAFLALLLSQSKKLKIPEQIISFYGYYSLTEHLLSEPSSHYKNYQAVPFMTVYELIKKEPIVNSLIEERFPIYLSYRQSGTWVKELLGRKNKAEDFSLTKESLKNLPPTFIAASHSDQDVPVSISQEMSKLIPNTQTFLTENLPHDFDANLQLDVGKTCYQEVIYWLDSFNKKD</sequence>
<name>A0A369B8K8_9ENTE</name>
<dbReference type="InterPro" id="IPR029058">
    <property type="entry name" value="AB_hydrolase_fold"/>
</dbReference>
<comment type="caution">
    <text evidence="3">The sequence shown here is derived from an EMBL/GenBank/DDBJ whole genome shotgun (WGS) entry which is preliminary data.</text>
</comment>
<keyword evidence="1" id="KW-0378">Hydrolase</keyword>
<dbReference type="InterPro" id="IPR049492">
    <property type="entry name" value="BD-FAE-like_dom"/>
</dbReference>
<feature type="domain" description="BD-FAE-like" evidence="2">
    <location>
        <begin position="23"/>
        <end position="238"/>
    </location>
</feature>
<protein>
    <recommendedName>
        <fullName evidence="2">BD-FAE-like domain-containing protein</fullName>
    </recommendedName>
</protein>
<dbReference type="OrthoDB" id="9815425at2"/>
<evidence type="ECO:0000256" key="1">
    <source>
        <dbReference type="ARBA" id="ARBA00022801"/>
    </source>
</evidence>
<proteinExistence type="predicted"/>
<dbReference type="AlphaFoldDB" id="A0A369B8K8"/>
<dbReference type="PANTHER" id="PTHR48081">
    <property type="entry name" value="AB HYDROLASE SUPERFAMILY PROTEIN C4A8.06C"/>
    <property type="match status" value="1"/>
</dbReference>
<organism evidence="3 4">
    <name type="scientific">Vagococcus fluvialis</name>
    <dbReference type="NCBI Taxonomy" id="2738"/>
    <lineage>
        <taxon>Bacteria</taxon>
        <taxon>Bacillati</taxon>
        <taxon>Bacillota</taxon>
        <taxon>Bacilli</taxon>
        <taxon>Lactobacillales</taxon>
        <taxon>Enterococcaceae</taxon>
        <taxon>Vagococcus</taxon>
    </lineage>
</organism>
<dbReference type="SUPFAM" id="SSF53474">
    <property type="entry name" value="alpha/beta-Hydrolases"/>
    <property type="match status" value="1"/>
</dbReference>
<dbReference type="Gene3D" id="3.40.50.1820">
    <property type="entry name" value="alpha/beta hydrolase"/>
    <property type="match status" value="1"/>
</dbReference>
<evidence type="ECO:0000313" key="3">
    <source>
        <dbReference type="EMBL" id="RST98823.1"/>
    </source>
</evidence>
<evidence type="ECO:0000259" key="2">
    <source>
        <dbReference type="Pfam" id="PF20434"/>
    </source>
</evidence>